<name>A0A9P5RQQ9_9FUNG</name>
<keyword evidence="3" id="KW-0472">Membrane</keyword>
<dbReference type="AlphaFoldDB" id="A0A9P5RQQ9"/>
<organism evidence="4 5">
    <name type="scientific">Linnemannia schmuckeri</name>
    <dbReference type="NCBI Taxonomy" id="64567"/>
    <lineage>
        <taxon>Eukaryota</taxon>
        <taxon>Fungi</taxon>
        <taxon>Fungi incertae sedis</taxon>
        <taxon>Mucoromycota</taxon>
        <taxon>Mortierellomycotina</taxon>
        <taxon>Mortierellomycetes</taxon>
        <taxon>Mortierellales</taxon>
        <taxon>Mortierellaceae</taxon>
        <taxon>Linnemannia</taxon>
    </lineage>
</organism>
<dbReference type="Proteomes" id="UP000748756">
    <property type="component" value="Unassembled WGS sequence"/>
</dbReference>
<comment type="caution">
    <text evidence="4">The sequence shown here is derived from an EMBL/GenBank/DDBJ whole genome shotgun (WGS) entry which is preliminary data.</text>
</comment>
<feature type="coiled-coil region" evidence="1">
    <location>
        <begin position="569"/>
        <end position="604"/>
    </location>
</feature>
<feature type="region of interest" description="Disordered" evidence="2">
    <location>
        <begin position="540"/>
        <end position="569"/>
    </location>
</feature>
<dbReference type="InterPro" id="IPR015915">
    <property type="entry name" value="Kelch-typ_b-propeller"/>
</dbReference>
<evidence type="ECO:0000313" key="5">
    <source>
        <dbReference type="Proteomes" id="UP000748756"/>
    </source>
</evidence>
<keyword evidence="3" id="KW-1133">Transmembrane helix</keyword>
<dbReference type="SUPFAM" id="SSF117281">
    <property type="entry name" value="Kelch motif"/>
    <property type="match status" value="1"/>
</dbReference>
<reference evidence="4" key="1">
    <citation type="journal article" date="2020" name="Fungal Divers.">
        <title>Resolving the Mortierellaceae phylogeny through synthesis of multi-gene phylogenetics and phylogenomics.</title>
        <authorList>
            <person name="Vandepol N."/>
            <person name="Liber J."/>
            <person name="Desiro A."/>
            <person name="Na H."/>
            <person name="Kennedy M."/>
            <person name="Barry K."/>
            <person name="Grigoriev I.V."/>
            <person name="Miller A.N."/>
            <person name="O'Donnell K."/>
            <person name="Stajich J.E."/>
            <person name="Bonito G."/>
        </authorList>
    </citation>
    <scope>NUCLEOTIDE SEQUENCE</scope>
    <source>
        <strain evidence="4">NRRL 6426</strain>
    </source>
</reference>
<accession>A0A9P5RQQ9</accession>
<dbReference type="EMBL" id="JAAAUQ010001117">
    <property type="protein sequence ID" value="KAF9142639.1"/>
    <property type="molecule type" value="Genomic_DNA"/>
</dbReference>
<evidence type="ECO:0000256" key="2">
    <source>
        <dbReference type="SAM" id="MobiDB-lite"/>
    </source>
</evidence>
<protein>
    <recommendedName>
        <fullName evidence="6">Galactose oxidase</fullName>
    </recommendedName>
</protein>
<dbReference type="InterPro" id="IPR011043">
    <property type="entry name" value="Gal_Oxase/kelch_b-propeller"/>
</dbReference>
<dbReference type="Gene3D" id="2.120.10.80">
    <property type="entry name" value="Kelch-type beta propeller"/>
    <property type="match status" value="2"/>
</dbReference>
<keyword evidence="1" id="KW-0175">Coiled coil</keyword>
<proteinExistence type="predicted"/>
<keyword evidence="3" id="KW-0812">Transmembrane</keyword>
<gene>
    <name evidence="4" type="ORF">BG015_000716</name>
</gene>
<evidence type="ECO:0000256" key="1">
    <source>
        <dbReference type="SAM" id="Coils"/>
    </source>
</evidence>
<sequence length="610" mass="68401">MVPQRDKYKDKDTTADNVVQGHLQTAANITALTPLLLSILLFLLFLSPTSAQNVPPTPVYQAQYTTYSNKTLYIRGGLNKDKVPVAQLYSLDLTPLSINSTTLTWKKLNATSPFTDFREQLPLGVHHDNNGLTYFGTNATQSIYNSVTNTWTPTLRTCNNSDASLQLSIPSSQGGRFAVTDPNSGIVYIPHGYKDGQGMVMYNVQYNVCEAFVMPSDTVGKYFTWGASRGAIYMLGTPVTASNSSLWEWKVDLRPWELMPIIDNPSLFNGSCMASAYGGEKLIVFGGSAESGQVNGNVYIFDTGPRKWSLGAVSLKPRSGMVCASAGDYFISWGGYEDETATTIPSEMLFYNIRTNSWINETIVPPGSGADNSDNQDNPSKNNTAAVGGGAAAAVAITTAFIAGLFILRRRRRRREQEPVRKKHPQETGHDSTSPTPDKSESDTRQSHFFIPETQPSVVPRHRNCITIREKHLWRLLKPRHLRGFHTQKLQDQHHTHYRRRLLFQHRNSTACPNKWTKYHGSNPWLDPSTLCRHHHGCQITPGWNKSSRPPSVARDPQKKANEGPVNPLEQLALVQVKYEQDVERLRQEQLAELERIRKQWEKQQESAQL</sequence>
<feature type="compositionally biased region" description="Polar residues" evidence="2">
    <location>
        <begin position="370"/>
        <end position="384"/>
    </location>
</feature>
<dbReference type="SUPFAM" id="SSF50965">
    <property type="entry name" value="Galactose oxidase, central domain"/>
    <property type="match status" value="1"/>
</dbReference>
<evidence type="ECO:0000313" key="4">
    <source>
        <dbReference type="EMBL" id="KAF9142639.1"/>
    </source>
</evidence>
<dbReference type="OrthoDB" id="2346905at2759"/>
<feature type="transmembrane region" description="Helical" evidence="3">
    <location>
        <begin position="26"/>
        <end position="46"/>
    </location>
</feature>
<feature type="transmembrane region" description="Helical" evidence="3">
    <location>
        <begin position="385"/>
        <end position="408"/>
    </location>
</feature>
<feature type="region of interest" description="Disordered" evidence="2">
    <location>
        <begin position="413"/>
        <end position="445"/>
    </location>
</feature>
<feature type="compositionally biased region" description="Basic and acidic residues" evidence="2">
    <location>
        <begin position="415"/>
        <end position="430"/>
    </location>
</feature>
<evidence type="ECO:0000256" key="3">
    <source>
        <dbReference type="SAM" id="Phobius"/>
    </source>
</evidence>
<keyword evidence="5" id="KW-1185">Reference proteome</keyword>
<evidence type="ECO:0008006" key="6">
    <source>
        <dbReference type="Google" id="ProtNLM"/>
    </source>
</evidence>
<feature type="region of interest" description="Disordered" evidence="2">
    <location>
        <begin position="364"/>
        <end position="386"/>
    </location>
</feature>